<name>A0A067MH20_BOTB1</name>
<dbReference type="STRING" id="930990.A0A067MH20"/>
<proteinExistence type="predicted"/>
<dbReference type="PANTHER" id="PTHR46411:SF3">
    <property type="entry name" value="AAA+ ATPASE DOMAIN-CONTAINING PROTEIN"/>
    <property type="match status" value="1"/>
</dbReference>
<dbReference type="PANTHER" id="PTHR46411">
    <property type="entry name" value="FAMILY ATPASE, PUTATIVE-RELATED"/>
    <property type="match status" value="1"/>
</dbReference>
<dbReference type="AlphaFoldDB" id="A0A067MH20"/>
<dbReference type="Gene3D" id="3.40.462.20">
    <property type="match status" value="1"/>
</dbReference>
<dbReference type="HOGENOM" id="CLU_1539770_0_0_1"/>
<evidence type="ECO:0000313" key="1">
    <source>
        <dbReference type="EMBL" id="KDQ15093.1"/>
    </source>
</evidence>
<dbReference type="Proteomes" id="UP000027195">
    <property type="component" value="Unassembled WGS sequence"/>
</dbReference>
<reference evidence="2" key="1">
    <citation type="journal article" date="2014" name="Proc. Natl. Acad. Sci. U.S.A.">
        <title>Extensive sampling of basidiomycete genomes demonstrates inadequacy of the white-rot/brown-rot paradigm for wood decay fungi.</title>
        <authorList>
            <person name="Riley R."/>
            <person name="Salamov A.A."/>
            <person name="Brown D.W."/>
            <person name="Nagy L.G."/>
            <person name="Floudas D."/>
            <person name="Held B.W."/>
            <person name="Levasseur A."/>
            <person name="Lombard V."/>
            <person name="Morin E."/>
            <person name="Otillar R."/>
            <person name="Lindquist E.A."/>
            <person name="Sun H."/>
            <person name="LaButti K.M."/>
            <person name="Schmutz J."/>
            <person name="Jabbour D."/>
            <person name="Luo H."/>
            <person name="Baker S.E."/>
            <person name="Pisabarro A.G."/>
            <person name="Walton J.D."/>
            <person name="Blanchette R.A."/>
            <person name="Henrissat B."/>
            <person name="Martin F."/>
            <person name="Cullen D."/>
            <person name="Hibbett D.S."/>
            <person name="Grigoriev I.V."/>
        </authorList>
    </citation>
    <scope>NUCLEOTIDE SEQUENCE [LARGE SCALE GENOMIC DNA]</scope>
    <source>
        <strain evidence="2">FD-172 SS1</strain>
    </source>
</reference>
<evidence type="ECO:0000313" key="2">
    <source>
        <dbReference type="Proteomes" id="UP000027195"/>
    </source>
</evidence>
<dbReference type="OrthoDB" id="10042665at2759"/>
<accession>A0A067MH20</accession>
<sequence length="174" mass="19415">MRISNPTYSYAIVRYSNPPDADDVERPSPGKVHFATFRVRDVDWSKHPFDSIEILDSRKALLKSLAQEHIKTFFEDFVEEKGQGLVFNLYGSPGVGKTLIAEGTTVLNWETRRVASTTATPHATRWGDRVKRKALALNGAISRIGKDDTAFAHRDPIFTFQLYASSQSSTALPG</sequence>
<gene>
    <name evidence="1" type="ORF">BOTBODRAFT_187496</name>
</gene>
<dbReference type="InParanoid" id="A0A067MH20"/>
<organism evidence="1 2">
    <name type="scientific">Botryobasidium botryosum (strain FD-172 SS1)</name>
    <dbReference type="NCBI Taxonomy" id="930990"/>
    <lineage>
        <taxon>Eukaryota</taxon>
        <taxon>Fungi</taxon>
        <taxon>Dikarya</taxon>
        <taxon>Basidiomycota</taxon>
        <taxon>Agaricomycotina</taxon>
        <taxon>Agaricomycetes</taxon>
        <taxon>Cantharellales</taxon>
        <taxon>Botryobasidiaceae</taxon>
        <taxon>Botryobasidium</taxon>
    </lineage>
</organism>
<dbReference type="SUPFAM" id="SSF52540">
    <property type="entry name" value="P-loop containing nucleoside triphosphate hydrolases"/>
    <property type="match status" value="1"/>
</dbReference>
<dbReference type="EMBL" id="KL198034">
    <property type="protein sequence ID" value="KDQ15093.1"/>
    <property type="molecule type" value="Genomic_DNA"/>
</dbReference>
<protein>
    <submittedName>
        <fullName evidence="1">Uncharacterized protein</fullName>
    </submittedName>
</protein>
<dbReference type="InterPro" id="IPR027417">
    <property type="entry name" value="P-loop_NTPase"/>
</dbReference>
<keyword evidence="2" id="KW-1185">Reference proteome</keyword>